<dbReference type="OrthoDB" id="5985018at2759"/>
<dbReference type="AlphaFoldDB" id="A0A9W9ZSL7"/>
<gene>
    <name evidence="1" type="ORF">OS493_006732</name>
</gene>
<dbReference type="GO" id="GO:0004842">
    <property type="term" value="F:ubiquitin-protein transferase activity"/>
    <property type="evidence" value="ECO:0007669"/>
    <property type="project" value="InterPro"/>
</dbReference>
<dbReference type="Proteomes" id="UP001163046">
    <property type="component" value="Unassembled WGS sequence"/>
</dbReference>
<dbReference type="SUPFAM" id="SSF56204">
    <property type="entry name" value="Hect, E3 ligase catalytic domain"/>
    <property type="match status" value="1"/>
</dbReference>
<dbReference type="Gene3D" id="3.90.1750.10">
    <property type="entry name" value="Hect, E3 ligase catalytic domains"/>
    <property type="match status" value="1"/>
</dbReference>
<evidence type="ECO:0000313" key="1">
    <source>
        <dbReference type="EMBL" id="KAJ7386720.1"/>
    </source>
</evidence>
<accession>A0A9W9ZSL7</accession>
<reference evidence="1" key="1">
    <citation type="submission" date="2023-01" db="EMBL/GenBank/DDBJ databases">
        <title>Genome assembly of the deep-sea coral Lophelia pertusa.</title>
        <authorList>
            <person name="Herrera S."/>
            <person name="Cordes E."/>
        </authorList>
    </citation>
    <scope>NUCLEOTIDE SEQUENCE</scope>
    <source>
        <strain evidence="1">USNM1676648</strain>
        <tissue evidence="1">Polyp</tissue>
    </source>
</reference>
<dbReference type="InterPro" id="IPR035983">
    <property type="entry name" value="Hect_E3_ubiquitin_ligase"/>
</dbReference>
<evidence type="ECO:0000313" key="2">
    <source>
        <dbReference type="Proteomes" id="UP001163046"/>
    </source>
</evidence>
<organism evidence="1 2">
    <name type="scientific">Desmophyllum pertusum</name>
    <dbReference type="NCBI Taxonomy" id="174260"/>
    <lineage>
        <taxon>Eukaryota</taxon>
        <taxon>Metazoa</taxon>
        <taxon>Cnidaria</taxon>
        <taxon>Anthozoa</taxon>
        <taxon>Hexacorallia</taxon>
        <taxon>Scleractinia</taxon>
        <taxon>Caryophylliina</taxon>
        <taxon>Caryophylliidae</taxon>
        <taxon>Desmophyllum</taxon>
    </lineage>
</organism>
<name>A0A9W9ZSL7_9CNID</name>
<proteinExistence type="predicted"/>
<dbReference type="EMBL" id="MU825875">
    <property type="protein sequence ID" value="KAJ7386720.1"/>
    <property type="molecule type" value="Genomic_DNA"/>
</dbReference>
<dbReference type="Gene3D" id="3.30.2410.10">
    <property type="entry name" value="Hect, E3 ligase catalytic domain"/>
    <property type="match status" value="1"/>
</dbReference>
<protein>
    <recommendedName>
        <fullName evidence="3">HECT domain-containing protein</fullName>
    </recommendedName>
</protein>
<comment type="caution">
    <text evidence="1">The sequence shown here is derived from an EMBL/GenBank/DDBJ whole genome shotgun (WGS) entry which is preliminary data.</text>
</comment>
<evidence type="ECO:0008006" key="3">
    <source>
        <dbReference type="Google" id="ProtNLM"/>
    </source>
</evidence>
<sequence length="326" mass="37613">MLSEPEGNSVSDENSRQVLSLTVHRSLICADMIEHFKDEESMKCELIFTIINERGKQEAGVGVGVNREVFCLFWKEFANAMTIGERERVPFVRHDHFIKEWEAVGRILVKGFISVSYFPLFLSKAFMCYCLFDAEVPDSILLESFMKYLSPVEEELVKDYLVKDCFPENENDECKNSWKGSIAEQESVRRILVVERLKQYPQFQSISSIQGLYDACKPTNKKVLETLEAHPNTEAERDALKFLQRYIRGLDNAKLIQFLRFTTASDALIANKIEIAFTRLEGAACRPIAHTCGPLLELPCTYSNFVELREQFNNILDRNTWEMDIM</sequence>
<keyword evidence="2" id="KW-1185">Reference proteome</keyword>